<evidence type="ECO:0000313" key="1">
    <source>
        <dbReference type="EMBL" id="KAI4386919.1"/>
    </source>
</evidence>
<evidence type="ECO:0000313" key="2">
    <source>
        <dbReference type="Proteomes" id="UP001057402"/>
    </source>
</evidence>
<reference evidence="2" key="1">
    <citation type="journal article" date="2023" name="Front. Plant Sci.">
        <title>Chromosomal-level genome assembly of Melastoma candidum provides insights into trichome evolution.</title>
        <authorList>
            <person name="Zhong Y."/>
            <person name="Wu W."/>
            <person name="Sun C."/>
            <person name="Zou P."/>
            <person name="Liu Y."/>
            <person name="Dai S."/>
            <person name="Zhou R."/>
        </authorList>
    </citation>
    <scope>NUCLEOTIDE SEQUENCE [LARGE SCALE GENOMIC DNA]</scope>
</reference>
<proteinExistence type="predicted"/>
<gene>
    <name evidence="1" type="ORF">MLD38_004796</name>
</gene>
<organism evidence="1 2">
    <name type="scientific">Melastoma candidum</name>
    <dbReference type="NCBI Taxonomy" id="119954"/>
    <lineage>
        <taxon>Eukaryota</taxon>
        <taxon>Viridiplantae</taxon>
        <taxon>Streptophyta</taxon>
        <taxon>Embryophyta</taxon>
        <taxon>Tracheophyta</taxon>
        <taxon>Spermatophyta</taxon>
        <taxon>Magnoliopsida</taxon>
        <taxon>eudicotyledons</taxon>
        <taxon>Gunneridae</taxon>
        <taxon>Pentapetalae</taxon>
        <taxon>rosids</taxon>
        <taxon>malvids</taxon>
        <taxon>Myrtales</taxon>
        <taxon>Melastomataceae</taxon>
        <taxon>Melastomatoideae</taxon>
        <taxon>Melastomateae</taxon>
        <taxon>Melastoma</taxon>
    </lineage>
</organism>
<dbReference type="Proteomes" id="UP001057402">
    <property type="component" value="Chromosome 2"/>
</dbReference>
<protein>
    <submittedName>
        <fullName evidence="1">Uncharacterized protein</fullName>
    </submittedName>
</protein>
<keyword evidence="2" id="KW-1185">Reference proteome</keyword>
<dbReference type="EMBL" id="CM042881">
    <property type="protein sequence ID" value="KAI4386919.1"/>
    <property type="molecule type" value="Genomic_DNA"/>
</dbReference>
<name>A0ACB9S7A3_9MYRT</name>
<accession>A0ACB9S7A3</accession>
<sequence>MTRCLARGFRAIVDSGRKSQIQFTLGSLSAALAFNGEAFGSCRRCRRRCWQRCCWSRVALLAWRKRLCTSTEARSSSARGTRSSSTPAVEESTLSSGSVTWFASRFEWIKFRRPQEYSNVSSGLVQAIVFEVEDGETIGGSAYGGQSAVCCTADLAKLGVCTEGRIIYRPSPSNPIWRYVFGVAFGIVGEVATLQGKSIPITKTGMYNLYSFTVIRI</sequence>
<comment type="caution">
    <text evidence="1">The sequence shown here is derived from an EMBL/GenBank/DDBJ whole genome shotgun (WGS) entry which is preliminary data.</text>
</comment>